<dbReference type="CDD" id="cd03884">
    <property type="entry name" value="M20_bAS"/>
    <property type="match status" value="1"/>
</dbReference>
<dbReference type="NCBIfam" id="TIGR01879">
    <property type="entry name" value="hydantase"/>
    <property type="match status" value="1"/>
</dbReference>
<dbReference type="EMBL" id="BAAANQ010000002">
    <property type="protein sequence ID" value="GAA2044750.1"/>
    <property type="molecule type" value="Genomic_DNA"/>
</dbReference>
<proteinExistence type="inferred from homology"/>
<dbReference type="PIRSF" id="PIRSF001235">
    <property type="entry name" value="Amidase_carbamoylase"/>
    <property type="match status" value="1"/>
</dbReference>
<keyword evidence="5" id="KW-1185">Reference proteome</keyword>
<dbReference type="PROSITE" id="PS00758">
    <property type="entry name" value="ARGE_DAPE_CPG2_1"/>
    <property type="match status" value="1"/>
</dbReference>
<dbReference type="SUPFAM" id="SSF53187">
    <property type="entry name" value="Zn-dependent exopeptidases"/>
    <property type="match status" value="1"/>
</dbReference>
<comment type="similarity">
    <text evidence="1">Belongs to the peptidase M20 family.</text>
</comment>
<keyword evidence="2 4" id="KW-0378">Hydrolase</keyword>
<dbReference type="Gene3D" id="3.30.70.360">
    <property type="match status" value="1"/>
</dbReference>
<comment type="caution">
    <text evidence="4">The sequence shown here is derived from an EMBL/GenBank/DDBJ whole genome shotgun (WGS) entry which is preliminary data.</text>
</comment>
<dbReference type="Proteomes" id="UP001403094">
    <property type="component" value="Unassembled WGS sequence"/>
</dbReference>
<dbReference type="SUPFAM" id="SSF55031">
    <property type="entry name" value="Bacterial exopeptidase dimerisation domain"/>
    <property type="match status" value="1"/>
</dbReference>
<feature type="region of interest" description="Disordered" evidence="3">
    <location>
        <begin position="1"/>
        <end position="25"/>
    </location>
</feature>
<dbReference type="Gene3D" id="3.40.630.10">
    <property type="entry name" value="Zn peptidases"/>
    <property type="match status" value="1"/>
</dbReference>
<protein>
    <submittedName>
        <fullName evidence="4">Zn-dependent hydrolase</fullName>
    </submittedName>
</protein>
<evidence type="ECO:0000256" key="2">
    <source>
        <dbReference type="ARBA" id="ARBA00022801"/>
    </source>
</evidence>
<dbReference type="InterPro" id="IPR036264">
    <property type="entry name" value="Bact_exopeptidase_dim_dom"/>
</dbReference>
<dbReference type="RefSeq" id="WP_346069678.1">
    <property type="nucleotide sequence ID" value="NZ_BAAANQ010000002.1"/>
</dbReference>
<feature type="region of interest" description="Disordered" evidence="3">
    <location>
        <begin position="432"/>
        <end position="453"/>
    </location>
</feature>
<dbReference type="GO" id="GO:0016787">
    <property type="term" value="F:hydrolase activity"/>
    <property type="evidence" value="ECO:0007669"/>
    <property type="project" value="UniProtKB-KW"/>
</dbReference>
<dbReference type="InterPro" id="IPR002933">
    <property type="entry name" value="Peptidase_M20"/>
</dbReference>
<evidence type="ECO:0000313" key="5">
    <source>
        <dbReference type="Proteomes" id="UP001403094"/>
    </source>
</evidence>
<dbReference type="InterPro" id="IPR001261">
    <property type="entry name" value="ArgE/DapE_CS"/>
</dbReference>
<accession>A0ABN2UW52</accession>
<evidence type="ECO:0000313" key="4">
    <source>
        <dbReference type="EMBL" id="GAA2044750.1"/>
    </source>
</evidence>
<dbReference type="InterPro" id="IPR010158">
    <property type="entry name" value="Amidase_Cbmase"/>
</dbReference>
<dbReference type="PANTHER" id="PTHR32494:SF5">
    <property type="entry name" value="ALLANTOATE AMIDOHYDROLASE"/>
    <property type="match status" value="1"/>
</dbReference>
<gene>
    <name evidence="4" type="ORF">GCM10009757_10600</name>
</gene>
<name>A0ABN2UW52_9ACTN</name>
<reference evidence="4 5" key="1">
    <citation type="journal article" date="2019" name="Int. J. Syst. Evol. Microbiol.">
        <title>The Global Catalogue of Microorganisms (GCM) 10K type strain sequencing project: providing services to taxonomists for standard genome sequencing and annotation.</title>
        <authorList>
            <consortium name="The Broad Institute Genomics Platform"/>
            <consortium name="The Broad Institute Genome Sequencing Center for Infectious Disease"/>
            <person name="Wu L."/>
            <person name="Ma J."/>
        </authorList>
    </citation>
    <scope>NUCLEOTIDE SEQUENCE [LARGE SCALE GENOMIC DNA]</scope>
    <source>
        <strain evidence="4 5">JCM 14549</strain>
    </source>
</reference>
<dbReference type="PANTHER" id="PTHR32494">
    <property type="entry name" value="ALLANTOATE DEIMINASE-RELATED"/>
    <property type="match status" value="1"/>
</dbReference>
<sequence>MTQFGSPEDTARRDPSPAGPPVPRVDGVRLLEVLERLGEIGADPGGGVTRLGLGPLEEQARTWLAGVGRSAGLVPRTDPAGNLFLRLPGPATGPVLLIGSHVDTVVQGGRLDGAYGVVAAIEVLRVLHAGGVRLPFDPVAVAFSNEEGALVQLPFFGSRAVCGQLADRVGATDRSGRGADAYLAEHGGDPGRLAEAAWPEGSIAAYLELHIEQGPVLERAGIPIGVVEGIVGRTIVDIEVLGQAQHAGTTPMEARHDALVAAAELVLGVRRIAAVDGVCTTATVGFLRAAPNVTNTVPGTARLTAEVRDIDPARLAAGEAAVRAVCAEVERRTGCRVRCAVSSGSAPVATDPALRRAIAEAADALGLARLALPSGAGHDAQIVASVAPIGMIFVPSTGGISHAPAEDTPPEALVRGADVLLRTVLRLAATAGGDPGRGEGRVSLGMRPGRGGK</sequence>
<organism evidence="4 5">
    <name type="scientific">Streptomyces cheonanensis</name>
    <dbReference type="NCBI Taxonomy" id="312720"/>
    <lineage>
        <taxon>Bacteria</taxon>
        <taxon>Bacillati</taxon>
        <taxon>Actinomycetota</taxon>
        <taxon>Actinomycetes</taxon>
        <taxon>Kitasatosporales</taxon>
        <taxon>Streptomycetaceae</taxon>
        <taxon>Streptomyces</taxon>
    </lineage>
</organism>
<evidence type="ECO:0000256" key="3">
    <source>
        <dbReference type="SAM" id="MobiDB-lite"/>
    </source>
</evidence>
<evidence type="ECO:0000256" key="1">
    <source>
        <dbReference type="ARBA" id="ARBA00006153"/>
    </source>
</evidence>
<dbReference type="Pfam" id="PF01546">
    <property type="entry name" value="Peptidase_M20"/>
    <property type="match status" value="1"/>
</dbReference>